<evidence type="ECO:0000256" key="2">
    <source>
        <dbReference type="ARBA" id="ARBA00023002"/>
    </source>
</evidence>
<evidence type="ECO:0000313" key="4">
    <source>
        <dbReference type="EMBL" id="UPK69495.1"/>
    </source>
</evidence>
<keyword evidence="2" id="KW-0560">Oxidoreductase</keyword>
<dbReference type="EMBL" id="CP095855">
    <property type="protein sequence ID" value="UPK69495.1"/>
    <property type="molecule type" value="Genomic_DNA"/>
</dbReference>
<sequence>MKKILILIFIFFSGLMSGYSQSCDFTETSFLPDEIDTSVVSPDSSRPYALIAGGSKGIGYALAEALAKRKYNLILIARHLDSLLAAKQKLESAYAIHVEILVHDLSKEESATEIAKWCMDRNIKLKVLCNVAGHGGPRDYLLTSLDTLRYMVRLNVESMMALSLTLLPLLEKNAPSCILNVASMAGFAPIPIKNLYSATKSAVVFFSYSLRYQLKKKHISVSCLCPGPVFTKPEIRRETEKRFGWFGKKMAVSPKRVGEIAVKKTLKGRLIIVPGTLAKVIAVLIRTLPRRTVTSLYAKAGD</sequence>
<keyword evidence="5" id="KW-1185">Reference proteome</keyword>
<reference evidence="4 5" key="1">
    <citation type="submission" date="2022-04" db="EMBL/GenBank/DDBJ databases">
        <title>The arsenic-methylating capacity of Chitinophaga filiformis YT5 during chitin decomposition.</title>
        <authorList>
            <person name="Chen G."/>
            <person name="Liang Y."/>
        </authorList>
    </citation>
    <scope>NUCLEOTIDE SEQUENCE [LARGE SCALE GENOMIC DNA]</scope>
    <source>
        <strain evidence="4 5">YT5</strain>
    </source>
</reference>
<accession>A0ABY4I1K3</accession>
<keyword evidence="3" id="KW-0732">Signal</keyword>
<name>A0ABY4I1K3_CHIFI</name>
<dbReference type="InterPro" id="IPR036291">
    <property type="entry name" value="NAD(P)-bd_dom_sf"/>
</dbReference>
<dbReference type="InterPro" id="IPR002347">
    <property type="entry name" value="SDR_fam"/>
</dbReference>
<dbReference type="PIRSF" id="PIRSF000126">
    <property type="entry name" value="11-beta-HSD1"/>
    <property type="match status" value="1"/>
</dbReference>
<evidence type="ECO:0000256" key="1">
    <source>
        <dbReference type="ARBA" id="ARBA00006484"/>
    </source>
</evidence>
<dbReference type="PANTHER" id="PTHR44196">
    <property type="entry name" value="DEHYDROGENASE/REDUCTASE SDR FAMILY MEMBER 7B"/>
    <property type="match status" value="1"/>
</dbReference>
<feature type="signal peptide" evidence="3">
    <location>
        <begin position="1"/>
        <end position="22"/>
    </location>
</feature>
<dbReference type="RefSeq" id="WP_247811785.1">
    <property type="nucleotide sequence ID" value="NZ_CP095855.1"/>
</dbReference>
<proteinExistence type="inferred from homology"/>
<organism evidence="4 5">
    <name type="scientific">Chitinophaga filiformis</name>
    <name type="common">Myxococcus filiformis</name>
    <name type="synonym">Flexibacter filiformis</name>
    <dbReference type="NCBI Taxonomy" id="104663"/>
    <lineage>
        <taxon>Bacteria</taxon>
        <taxon>Pseudomonadati</taxon>
        <taxon>Bacteroidota</taxon>
        <taxon>Chitinophagia</taxon>
        <taxon>Chitinophagales</taxon>
        <taxon>Chitinophagaceae</taxon>
        <taxon>Chitinophaga</taxon>
    </lineage>
</organism>
<comment type="similarity">
    <text evidence="1">Belongs to the short-chain dehydrogenases/reductases (SDR) family.</text>
</comment>
<dbReference type="Proteomes" id="UP000830198">
    <property type="component" value="Chromosome"/>
</dbReference>
<feature type="chain" id="PRO_5047036521" evidence="3">
    <location>
        <begin position="23"/>
        <end position="302"/>
    </location>
</feature>
<dbReference type="CDD" id="cd05233">
    <property type="entry name" value="SDR_c"/>
    <property type="match status" value="1"/>
</dbReference>
<protein>
    <submittedName>
        <fullName evidence="4">SDR family NAD(P)-dependent oxidoreductase</fullName>
    </submittedName>
</protein>
<dbReference type="InterPro" id="IPR020904">
    <property type="entry name" value="Sc_DH/Rdtase_CS"/>
</dbReference>
<dbReference type="PRINTS" id="PR00081">
    <property type="entry name" value="GDHRDH"/>
</dbReference>
<dbReference type="Pfam" id="PF00106">
    <property type="entry name" value="adh_short"/>
    <property type="match status" value="1"/>
</dbReference>
<dbReference type="PROSITE" id="PS00061">
    <property type="entry name" value="ADH_SHORT"/>
    <property type="match status" value="1"/>
</dbReference>
<dbReference type="Gene3D" id="3.40.50.720">
    <property type="entry name" value="NAD(P)-binding Rossmann-like Domain"/>
    <property type="match status" value="1"/>
</dbReference>
<evidence type="ECO:0000256" key="3">
    <source>
        <dbReference type="SAM" id="SignalP"/>
    </source>
</evidence>
<evidence type="ECO:0000313" key="5">
    <source>
        <dbReference type="Proteomes" id="UP000830198"/>
    </source>
</evidence>
<gene>
    <name evidence="4" type="ORF">MYF79_31525</name>
</gene>
<dbReference type="SUPFAM" id="SSF51735">
    <property type="entry name" value="NAD(P)-binding Rossmann-fold domains"/>
    <property type="match status" value="1"/>
</dbReference>
<dbReference type="PANTHER" id="PTHR44196:SF2">
    <property type="entry name" value="SHORT-CHAIN DEHYDROGENASE-RELATED"/>
    <property type="match status" value="1"/>
</dbReference>